<dbReference type="Proteomes" id="UP000033500">
    <property type="component" value="Unassembled WGS sequence"/>
</dbReference>
<dbReference type="AlphaFoldDB" id="A0A0F4TQP0"/>
<accession>A0A0F4TQP0</accession>
<gene>
    <name evidence="2" type="ORF">VC34_09235</name>
</gene>
<evidence type="ECO:0000256" key="1">
    <source>
        <dbReference type="SAM" id="MobiDB-lite"/>
    </source>
</evidence>
<evidence type="ECO:0000313" key="2">
    <source>
        <dbReference type="EMBL" id="KJZ45702.1"/>
    </source>
</evidence>
<evidence type="ECO:0000313" key="3">
    <source>
        <dbReference type="Proteomes" id="UP000033500"/>
    </source>
</evidence>
<reference evidence="2 3" key="1">
    <citation type="submission" date="2015-03" db="EMBL/GenBank/DDBJ databases">
        <title>Comparative genomics of Pseudomonas insights into diversity of traits involved in vanlence and defense.</title>
        <authorList>
            <person name="Qin Y."/>
        </authorList>
    </citation>
    <scope>NUCLEOTIDE SEQUENCE [LARGE SCALE GENOMIC DNA]</scope>
    <source>
        <strain evidence="2 3">C3</strain>
    </source>
</reference>
<name>A0A0F4TQP0_PSEFL</name>
<comment type="caution">
    <text evidence="2">The sequence shown here is derived from an EMBL/GenBank/DDBJ whole genome shotgun (WGS) entry which is preliminary data.</text>
</comment>
<sequence>MGSLRRGRSRDGLQVINAEKKDLQAIKPRMSATSEAAETEHRLQKMKACQQAAGQIDQQVQRIDKRHELIDQHHQPEQQGQQLPQPPKHVHTRPR</sequence>
<proteinExistence type="predicted"/>
<dbReference type="EMBL" id="LACD01000008">
    <property type="protein sequence ID" value="KJZ45702.1"/>
    <property type="molecule type" value="Genomic_DNA"/>
</dbReference>
<organism evidence="2 3">
    <name type="scientific">Pseudomonas fluorescens</name>
    <dbReference type="NCBI Taxonomy" id="294"/>
    <lineage>
        <taxon>Bacteria</taxon>
        <taxon>Pseudomonadati</taxon>
        <taxon>Pseudomonadota</taxon>
        <taxon>Gammaproteobacteria</taxon>
        <taxon>Pseudomonadales</taxon>
        <taxon>Pseudomonadaceae</taxon>
        <taxon>Pseudomonas</taxon>
    </lineage>
</organism>
<protein>
    <submittedName>
        <fullName evidence="2">Uncharacterized protein</fullName>
    </submittedName>
</protein>
<feature type="compositionally biased region" description="Basic and acidic residues" evidence="1">
    <location>
        <begin position="67"/>
        <end position="76"/>
    </location>
</feature>
<feature type="region of interest" description="Disordered" evidence="1">
    <location>
        <begin position="67"/>
        <end position="95"/>
    </location>
</feature>